<keyword evidence="1" id="KW-0472">Membrane</keyword>
<name>A0ABN2LHH3_9ACTN</name>
<evidence type="ECO:0000313" key="3">
    <source>
        <dbReference type="Proteomes" id="UP001500218"/>
    </source>
</evidence>
<protein>
    <submittedName>
        <fullName evidence="2">Uncharacterized protein</fullName>
    </submittedName>
</protein>
<accession>A0ABN2LHH3</accession>
<keyword evidence="1" id="KW-0812">Transmembrane</keyword>
<feature type="transmembrane region" description="Helical" evidence="1">
    <location>
        <begin position="60"/>
        <end position="83"/>
    </location>
</feature>
<dbReference type="RefSeq" id="WP_344125989.1">
    <property type="nucleotide sequence ID" value="NZ_BAAALT010000012.1"/>
</dbReference>
<proteinExistence type="predicted"/>
<organism evidence="2 3">
    <name type="scientific">Luedemannella flava</name>
    <dbReference type="NCBI Taxonomy" id="349316"/>
    <lineage>
        <taxon>Bacteria</taxon>
        <taxon>Bacillati</taxon>
        <taxon>Actinomycetota</taxon>
        <taxon>Actinomycetes</taxon>
        <taxon>Micromonosporales</taxon>
        <taxon>Micromonosporaceae</taxon>
        <taxon>Luedemannella</taxon>
    </lineage>
</organism>
<keyword evidence="1" id="KW-1133">Transmembrane helix</keyword>
<dbReference type="Proteomes" id="UP001500218">
    <property type="component" value="Unassembled WGS sequence"/>
</dbReference>
<reference evidence="2 3" key="1">
    <citation type="journal article" date="2019" name="Int. J. Syst. Evol. Microbiol.">
        <title>The Global Catalogue of Microorganisms (GCM) 10K type strain sequencing project: providing services to taxonomists for standard genome sequencing and annotation.</title>
        <authorList>
            <consortium name="The Broad Institute Genomics Platform"/>
            <consortium name="The Broad Institute Genome Sequencing Center for Infectious Disease"/>
            <person name="Wu L."/>
            <person name="Ma J."/>
        </authorList>
    </citation>
    <scope>NUCLEOTIDE SEQUENCE [LARGE SCALE GENOMIC DNA]</scope>
    <source>
        <strain evidence="2 3">JCM 13250</strain>
    </source>
</reference>
<sequence>MVAVDADLLSATSLLVGAVGLLYGAWQAELTRALTSRVAPKRLDRDPERARVRRTLRGRALPLAAATGSLVLIFLPSAVQVVTHAVSLFAAHPVAALRRYDPVPAAFLAVYLVAVVLAATALTTALRLRELARRLAGPDLVDG</sequence>
<feature type="transmembrane region" description="Helical" evidence="1">
    <location>
        <begin position="103"/>
        <end position="126"/>
    </location>
</feature>
<gene>
    <name evidence="2" type="ORF">GCM10009682_06230</name>
</gene>
<feature type="transmembrane region" description="Helical" evidence="1">
    <location>
        <begin position="6"/>
        <end position="26"/>
    </location>
</feature>
<evidence type="ECO:0000313" key="2">
    <source>
        <dbReference type="EMBL" id="GAA1786892.1"/>
    </source>
</evidence>
<comment type="caution">
    <text evidence="2">The sequence shown here is derived from an EMBL/GenBank/DDBJ whole genome shotgun (WGS) entry which is preliminary data.</text>
</comment>
<evidence type="ECO:0000256" key="1">
    <source>
        <dbReference type="SAM" id="Phobius"/>
    </source>
</evidence>
<dbReference type="EMBL" id="BAAALT010000012">
    <property type="protein sequence ID" value="GAA1786892.1"/>
    <property type="molecule type" value="Genomic_DNA"/>
</dbReference>
<keyword evidence="3" id="KW-1185">Reference proteome</keyword>